<comment type="caution">
    <text evidence="1">The sequence shown here is derived from an EMBL/GenBank/DDBJ whole genome shotgun (WGS) entry which is preliminary data.</text>
</comment>
<protein>
    <submittedName>
        <fullName evidence="1">Uncharacterized protein</fullName>
    </submittedName>
</protein>
<dbReference type="EMBL" id="JAHXZJ010002609">
    <property type="protein sequence ID" value="KAH0539678.1"/>
    <property type="molecule type" value="Genomic_DNA"/>
</dbReference>
<dbReference type="Proteomes" id="UP000826195">
    <property type="component" value="Unassembled WGS sequence"/>
</dbReference>
<dbReference type="AlphaFoldDB" id="A0AAV7HYZ7"/>
<gene>
    <name evidence="1" type="ORF">KQX54_007182</name>
</gene>
<accession>A0AAV7HYZ7</accession>
<evidence type="ECO:0000313" key="2">
    <source>
        <dbReference type="Proteomes" id="UP000826195"/>
    </source>
</evidence>
<organism evidence="1 2">
    <name type="scientific">Cotesia glomerata</name>
    <name type="common">Lepidopteran parasitic wasp</name>
    <name type="synonym">Apanteles glomeratus</name>
    <dbReference type="NCBI Taxonomy" id="32391"/>
    <lineage>
        <taxon>Eukaryota</taxon>
        <taxon>Metazoa</taxon>
        <taxon>Ecdysozoa</taxon>
        <taxon>Arthropoda</taxon>
        <taxon>Hexapoda</taxon>
        <taxon>Insecta</taxon>
        <taxon>Pterygota</taxon>
        <taxon>Neoptera</taxon>
        <taxon>Endopterygota</taxon>
        <taxon>Hymenoptera</taxon>
        <taxon>Apocrita</taxon>
        <taxon>Ichneumonoidea</taxon>
        <taxon>Braconidae</taxon>
        <taxon>Microgastrinae</taxon>
        <taxon>Cotesia</taxon>
    </lineage>
</organism>
<name>A0AAV7HYZ7_COTGL</name>
<reference evidence="1 2" key="1">
    <citation type="journal article" date="2021" name="J. Hered.">
        <title>A chromosome-level genome assembly of the parasitoid wasp, Cotesia glomerata (Hymenoptera: Braconidae).</title>
        <authorList>
            <person name="Pinto B.J."/>
            <person name="Weis J.J."/>
            <person name="Gamble T."/>
            <person name="Ode P.J."/>
            <person name="Paul R."/>
            <person name="Zaspel J.M."/>
        </authorList>
    </citation>
    <scope>NUCLEOTIDE SEQUENCE [LARGE SCALE GENOMIC DNA]</scope>
    <source>
        <strain evidence="1">CgM1</strain>
    </source>
</reference>
<evidence type="ECO:0000313" key="1">
    <source>
        <dbReference type="EMBL" id="KAH0539678.1"/>
    </source>
</evidence>
<proteinExistence type="predicted"/>
<sequence>MYVDREDVSRFSKLKPVVHILWMRAEDGLFVSRIAYKYQLVLSNAWHCSGVGSRVFTVLSTQHRTENIHVCEDMRECFIVTRIYVTTPRYGYYYVYILACV</sequence>
<keyword evidence="2" id="KW-1185">Reference proteome</keyword>